<dbReference type="SUPFAM" id="SSF52980">
    <property type="entry name" value="Restriction endonuclease-like"/>
    <property type="match status" value="1"/>
</dbReference>
<organism evidence="5">
    <name type="scientific">Siphoviridae sp. ctuvC1</name>
    <dbReference type="NCBI Taxonomy" id="2826507"/>
    <lineage>
        <taxon>Viruses</taxon>
        <taxon>Duplodnaviria</taxon>
        <taxon>Heunggongvirae</taxon>
        <taxon>Uroviricota</taxon>
        <taxon>Caudoviricetes</taxon>
    </lineage>
</organism>
<accession>A0A8S5M032</accession>
<feature type="domain" description="ERCC4" evidence="4">
    <location>
        <begin position="17"/>
        <end position="146"/>
    </location>
</feature>
<evidence type="ECO:0000256" key="2">
    <source>
        <dbReference type="ARBA" id="ARBA00015502"/>
    </source>
</evidence>
<dbReference type="InterPro" id="IPR006166">
    <property type="entry name" value="ERCC4_domain"/>
</dbReference>
<evidence type="ECO:0000256" key="1">
    <source>
        <dbReference type="ARBA" id="ARBA00008322"/>
    </source>
</evidence>
<dbReference type="GO" id="GO:0004518">
    <property type="term" value="F:nuclease activity"/>
    <property type="evidence" value="ECO:0007669"/>
    <property type="project" value="InterPro"/>
</dbReference>
<reference evidence="5" key="1">
    <citation type="journal article" date="2021" name="Proc. Natl. Acad. Sci. U.S.A.">
        <title>A Catalog of Tens of Thousands of Viruses from Human Metagenomes Reveals Hidden Associations with Chronic Diseases.</title>
        <authorList>
            <person name="Tisza M.J."/>
            <person name="Buck C.B."/>
        </authorList>
    </citation>
    <scope>NUCLEOTIDE SEQUENCE</scope>
    <source>
        <strain evidence="5">CtuvC1</strain>
    </source>
</reference>
<dbReference type="Pfam" id="PF02732">
    <property type="entry name" value="ERCC4"/>
    <property type="match status" value="1"/>
</dbReference>
<comment type="function">
    <text evidence="3">Plays a role in the inhibition of type I interferon signaling pathway. Mechanistically, specifically interacts with 2',3'-cGAMP and cleaves it via its phosphodiesterase activity. In turn, prevents 2',3'-cGAMP interaction with host ER-resident STING1 leading to inhibition of downstream signaling pathway and type I interferon production.</text>
</comment>
<sequence>MRQAEIEAVLGTMQIVVDTRERRTVEAVKRWEAFGVPYRQDKLDFGDYGAEFDIPGFGKWICPAVVERKMSLTEICGNFFQHRDRFVREFERATAAGFKVYLLIEGESWEAAYAGHYRSKVLPQCLVASLTAWMARYNCVVLFCTARTAPKLIKEVLYREAKENFTKHFKED</sequence>
<dbReference type="EMBL" id="BK014784">
    <property type="protein sequence ID" value="DAD75443.1"/>
    <property type="molecule type" value="Genomic_DNA"/>
</dbReference>
<proteinExistence type="inferred from homology"/>
<dbReference type="GO" id="GO:0006259">
    <property type="term" value="P:DNA metabolic process"/>
    <property type="evidence" value="ECO:0007669"/>
    <property type="project" value="UniProtKB-ARBA"/>
</dbReference>
<protein>
    <recommendedName>
        <fullName evidence="2">ERCC4 domain-containing protein EP364R</fullName>
    </recommendedName>
</protein>
<dbReference type="InterPro" id="IPR011335">
    <property type="entry name" value="Restrct_endonuc-II-like"/>
</dbReference>
<evidence type="ECO:0000256" key="3">
    <source>
        <dbReference type="ARBA" id="ARBA00034463"/>
    </source>
</evidence>
<dbReference type="GO" id="GO:0003677">
    <property type="term" value="F:DNA binding"/>
    <property type="evidence" value="ECO:0007669"/>
    <property type="project" value="InterPro"/>
</dbReference>
<evidence type="ECO:0000313" key="5">
    <source>
        <dbReference type="EMBL" id="DAD75443.1"/>
    </source>
</evidence>
<dbReference type="Gene3D" id="3.40.50.10130">
    <property type="match status" value="1"/>
</dbReference>
<name>A0A8S5M032_9CAUD</name>
<comment type="similarity">
    <text evidence="1">Belongs to the asfivirus EP364R family.</text>
</comment>
<evidence type="ECO:0000259" key="4">
    <source>
        <dbReference type="Pfam" id="PF02732"/>
    </source>
</evidence>